<organism evidence="1 2">
    <name type="scientific">Asticcacaulis taihuensis</name>
    <dbReference type="NCBI Taxonomy" id="260084"/>
    <lineage>
        <taxon>Bacteria</taxon>
        <taxon>Pseudomonadati</taxon>
        <taxon>Pseudomonadota</taxon>
        <taxon>Alphaproteobacteria</taxon>
        <taxon>Caulobacterales</taxon>
        <taxon>Caulobacteraceae</taxon>
        <taxon>Asticcacaulis</taxon>
    </lineage>
</organism>
<proteinExistence type="predicted"/>
<accession>A0A1G4S0U1</accession>
<keyword evidence="2" id="KW-1185">Reference proteome</keyword>
<evidence type="ECO:0000313" key="1">
    <source>
        <dbReference type="EMBL" id="SCW62754.1"/>
    </source>
</evidence>
<dbReference type="AlphaFoldDB" id="A0A1G4S0U1"/>
<sequence length="91" mass="10168">MRTTVSTRLYDTAWVSVEGVEQPLQVQKDRRNPAAFIVGDYLYDIDGRPLPSQGVVPKILNLHSLQSAREAGLRINLDVGAAYPEPREFLS</sequence>
<protein>
    <submittedName>
        <fullName evidence="1">Uncharacterized protein</fullName>
    </submittedName>
</protein>
<reference evidence="2" key="1">
    <citation type="submission" date="2016-10" db="EMBL/GenBank/DDBJ databases">
        <authorList>
            <person name="Varghese N."/>
            <person name="Submissions S."/>
        </authorList>
    </citation>
    <scope>NUCLEOTIDE SEQUENCE [LARGE SCALE GENOMIC DNA]</scope>
    <source>
        <strain evidence="2">CGMCC 1.3431</strain>
    </source>
</reference>
<gene>
    <name evidence="1" type="ORF">SAMN02927928_2325</name>
</gene>
<name>A0A1G4S0U1_9CAUL</name>
<evidence type="ECO:0000313" key="2">
    <source>
        <dbReference type="Proteomes" id="UP000199150"/>
    </source>
</evidence>
<dbReference type="EMBL" id="FMTS01000003">
    <property type="protein sequence ID" value="SCW62754.1"/>
    <property type="molecule type" value="Genomic_DNA"/>
</dbReference>
<dbReference type="Proteomes" id="UP000199150">
    <property type="component" value="Unassembled WGS sequence"/>
</dbReference>